<accession>A0A9D1CZ92</accession>
<sequence length="420" mass="47350">MLASILWQGSLPDEEEIYRMKEAGYHFVEQADGFRICLSLDPTPSGNYYADSFSKEFRKEVELHEYLAEIEKRAQWITVPTKKMRVYATGRLVDGPKSKEEEHCARIFRDTQNSAGLLLKTDQQEAYQMGKTAISTLEGRARIGGNALGKVSTSVFSEILNECLKVAKGKALIRLSEGKVRAVHSAEKNGYQIFPLSELFMQASVYIHGEYEKTRFQKGYADQSMVTAVWQVTDKRLEEVYAEILEKYGRQVRGKLSATIRICSSDVAASGANIFYSLQEGNHGIALGTDMRLKHDNSTQMKEFSTNLLSTFECYKTVIKKTVEKLVKIPIEHPANTMIGVMNKAKFGKKVTAEMVERFKATFGDEPCSAYEVYCGISEVLFQAQSQGASGRNLVELEEKVAKCQNVKWQDYDIPGEVQY</sequence>
<reference evidence="1" key="2">
    <citation type="journal article" date="2021" name="PeerJ">
        <title>Extensive microbial diversity within the chicken gut microbiome revealed by metagenomics and culture.</title>
        <authorList>
            <person name="Gilroy R."/>
            <person name="Ravi A."/>
            <person name="Getino M."/>
            <person name="Pursley I."/>
            <person name="Horton D.L."/>
            <person name="Alikhan N.F."/>
            <person name="Baker D."/>
            <person name="Gharbi K."/>
            <person name="Hall N."/>
            <person name="Watson M."/>
            <person name="Adriaenssens E.M."/>
            <person name="Foster-Nyarko E."/>
            <person name="Jarju S."/>
            <person name="Secka A."/>
            <person name="Antonio M."/>
            <person name="Oren A."/>
            <person name="Chaudhuri R.R."/>
            <person name="La Ragione R."/>
            <person name="Hildebrand F."/>
            <person name="Pallen M.J."/>
        </authorList>
    </citation>
    <scope>NUCLEOTIDE SEQUENCE</scope>
    <source>
        <strain evidence="1">ChiSjej3B21-11622</strain>
    </source>
</reference>
<dbReference type="AlphaFoldDB" id="A0A9D1CZ92"/>
<reference evidence="1" key="1">
    <citation type="submission" date="2020-10" db="EMBL/GenBank/DDBJ databases">
        <authorList>
            <person name="Gilroy R."/>
        </authorList>
    </citation>
    <scope>NUCLEOTIDE SEQUENCE</scope>
    <source>
        <strain evidence="1">ChiSjej3B21-11622</strain>
    </source>
</reference>
<dbReference type="Proteomes" id="UP000886886">
    <property type="component" value="Unassembled WGS sequence"/>
</dbReference>
<comment type="caution">
    <text evidence="1">The sequence shown here is derived from an EMBL/GenBank/DDBJ whole genome shotgun (WGS) entry which is preliminary data.</text>
</comment>
<organism evidence="1 2">
    <name type="scientific">Candidatus Limivivens merdigallinarum</name>
    <dbReference type="NCBI Taxonomy" id="2840859"/>
    <lineage>
        <taxon>Bacteria</taxon>
        <taxon>Bacillati</taxon>
        <taxon>Bacillota</taxon>
        <taxon>Clostridia</taxon>
        <taxon>Lachnospirales</taxon>
        <taxon>Lachnospiraceae</taxon>
        <taxon>Lachnospiraceae incertae sedis</taxon>
        <taxon>Candidatus Limivivens</taxon>
    </lineage>
</organism>
<evidence type="ECO:0000313" key="2">
    <source>
        <dbReference type="Proteomes" id="UP000886886"/>
    </source>
</evidence>
<gene>
    <name evidence="1" type="ORF">IAB26_01325</name>
</gene>
<dbReference type="EMBL" id="DVFT01000018">
    <property type="protein sequence ID" value="HIQ95181.1"/>
    <property type="molecule type" value="Genomic_DNA"/>
</dbReference>
<evidence type="ECO:0000313" key="1">
    <source>
        <dbReference type="EMBL" id="HIQ95181.1"/>
    </source>
</evidence>
<name>A0A9D1CZ92_9FIRM</name>
<protein>
    <submittedName>
        <fullName evidence="1">Uncharacterized protein</fullName>
    </submittedName>
</protein>
<proteinExistence type="predicted"/>